<dbReference type="AlphaFoldDB" id="A0A135L3G7"/>
<dbReference type="Gene3D" id="3.10.450.390">
    <property type="entry name" value="Protein of unknown function DUF3889"/>
    <property type="match status" value="1"/>
</dbReference>
<organism evidence="1 2">
    <name type="scientific">Tepidibacillus decaturensis</name>
    <dbReference type="NCBI Taxonomy" id="1413211"/>
    <lineage>
        <taxon>Bacteria</taxon>
        <taxon>Bacillati</taxon>
        <taxon>Bacillota</taxon>
        <taxon>Bacilli</taxon>
        <taxon>Bacillales</taxon>
        <taxon>Bacillaceae</taxon>
        <taxon>Tepidibacillus</taxon>
    </lineage>
</organism>
<evidence type="ECO:0000313" key="2">
    <source>
        <dbReference type="Proteomes" id="UP000070352"/>
    </source>
</evidence>
<dbReference type="Pfam" id="PF13028">
    <property type="entry name" value="DUF3889"/>
    <property type="match status" value="1"/>
</dbReference>
<protein>
    <submittedName>
        <fullName evidence="1">Uncharacterized protein</fullName>
    </submittedName>
</protein>
<comment type="caution">
    <text evidence="1">The sequence shown here is derived from an EMBL/GenBank/DDBJ whole genome shotgun (WGS) entry which is preliminary data.</text>
</comment>
<dbReference type="InterPro" id="IPR024987">
    <property type="entry name" value="DUF3889"/>
</dbReference>
<reference evidence="1 2" key="1">
    <citation type="submission" date="2016-02" db="EMBL/GenBank/DDBJ databases">
        <title>Draft Genome for Tepidibacillus decaturensis nov. sp. Strain Z9, an Anaerobic, Moderately Thermophilic and Heterotrophic Bacterium from Deep Subsurface of the Illinois Basin, USA.</title>
        <authorList>
            <person name="Dong Y."/>
            <person name="Chang J.Y."/>
            <person name="Sanford R."/>
            <person name="Fouke B.W."/>
        </authorList>
    </citation>
    <scope>NUCLEOTIDE SEQUENCE [LARGE SCALE GENOMIC DNA]</scope>
    <source>
        <strain evidence="1 2">Z9</strain>
    </source>
</reference>
<name>A0A135L3G7_9BACI</name>
<keyword evidence="2" id="KW-1185">Reference proteome</keyword>
<dbReference type="EMBL" id="LSKU01000001">
    <property type="protein sequence ID" value="KXG43500.1"/>
    <property type="molecule type" value="Genomic_DNA"/>
</dbReference>
<sequence length="60" mass="7259">MTRTSRTEINPEVAQETFKLWLIKDPQKIGDKKEFGVYARIRFRSKNDQVIRLEFEETDR</sequence>
<proteinExistence type="predicted"/>
<gene>
    <name evidence="1" type="ORF">U473_05330</name>
</gene>
<evidence type="ECO:0000313" key="1">
    <source>
        <dbReference type="EMBL" id="KXG43500.1"/>
    </source>
</evidence>
<accession>A0A135L3G7</accession>
<dbReference type="RefSeq" id="WP_068724080.1">
    <property type="nucleotide sequence ID" value="NZ_LSKU01000001.1"/>
</dbReference>
<dbReference type="OrthoDB" id="2377048at2"/>
<dbReference type="Proteomes" id="UP000070352">
    <property type="component" value="Unassembled WGS sequence"/>
</dbReference>